<protein>
    <submittedName>
        <fullName evidence="1">Uncharacterized protein</fullName>
    </submittedName>
</protein>
<dbReference type="EMBL" id="JAYWVC010000491">
    <property type="protein sequence ID" value="MED7828770.1"/>
    <property type="molecule type" value="Genomic_DNA"/>
</dbReference>
<evidence type="ECO:0000313" key="2">
    <source>
        <dbReference type="Proteomes" id="UP001333996"/>
    </source>
</evidence>
<reference evidence="1" key="1">
    <citation type="submission" date="2024-01" db="EMBL/GenBank/DDBJ databases">
        <title>First draft genome sequence data of TA4-1, the type strain of Gram-positive actinobacterium Streptomyces chiangmaiensis.</title>
        <authorList>
            <person name="Yasawong M."/>
            <person name="Nantapong N."/>
        </authorList>
    </citation>
    <scope>NUCLEOTIDE SEQUENCE</scope>
    <source>
        <strain evidence="1">TA4-1</strain>
    </source>
</reference>
<feature type="non-terminal residue" evidence="1">
    <location>
        <position position="63"/>
    </location>
</feature>
<dbReference type="RefSeq" id="WP_329513086.1">
    <property type="nucleotide sequence ID" value="NZ_JAYWVC010000491.1"/>
</dbReference>
<organism evidence="1 2">
    <name type="scientific">Streptomyces chiangmaiensis</name>
    <dbReference type="NCBI Taxonomy" id="766497"/>
    <lineage>
        <taxon>Bacteria</taxon>
        <taxon>Bacillati</taxon>
        <taxon>Actinomycetota</taxon>
        <taxon>Actinomycetes</taxon>
        <taxon>Kitasatosporales</taxon>
        <taxon>Streptomycetaceae</taxon>
        <taxon>Streptomyces</taxon>
    </lineage>
</organism>
<gene>
    <name evidence="1" type="ORF">VXC91_44835</name>
</gene>
<name>A0ABU7FX99_9ACTN</name>
<dbReference type="Proteomes" id="UP001333996">
    <property type="component" value="Unassembled WGS sequence"/>
</dbReference>
<accession>A0ABU7FX99</accession>
<keyword evidence="2" id="KW-1185">Reference proteome</keyword>
<evidence type="ECO:0000313" key="1">
    <source>
        <dbReference type="EMBL" id="MED7828770.1"/>
    </source>
</evidence>
<sequence>MPSDLARRTRPVWQFQAVPALSALLPALPGVSRVGLRSAPTSLLRQAREEVLHLLRFTAPHGA</sequence>
<comment type="caution">
    <text evidence="1">The sequence shown here is derived from an EMBL/GenBank/DDBJ whole genome shotgun (WGS) entry which is preliminary data.</text>
</comment>
<proteinExistence type="predicted"/>